<evidence type="ECO:0000256" key="1">
    <source>
        <dbReference type="SAM" id="Phobius"/>
    </source>
</evidence>
<accession>U6G3J6</accession>
<proteinExistence type="predicted"/>
<reference evidence="2" key="2">
    <citation type="submission" date="2013-10" db="EMBL/GenBank/DDBJ databases">
        <authorList>
            <person name="Aslett M."/>
        </authorList>
    </citation>
    <scope>NUCLEOTIDE SEQUENCE [LARGE SCALE GENOMIC DNA]</scope>
    <source>
        <strain evidence="2">Houghton</strain>
    </source>
</reference>
<organism evidence="2 3">
    <name type="scientific">Eimeria praecox</name>
    <dbReference type="NCBI Taxonomy" id="51316"/>
    <lineage>
        <taxon>Eukaryota</taxon>
        <taxon>Sar</taxon>
        <taxon>Alveolata</taxon>
        <taxon>Apicomplexa</taxon>
        <taxon>Conoidasida</taxon>
        <taxon>Coccidia</taxon>
        <taxon>Eucoccidiorida</taxon>
        <taxon>Eimeriorina</taxon>
        <taxon>Eimeriidae</taxon>
        <taxon>Eimeria</taxon>
    </lineage>
</organism>
<keyword evidence="1" id="KW-0812">Transmembrane</keyword>
<feature type="transmembrane region" description="Helical" evidence="1">
    <location>
        <begin position="61"/>
        <end position="78"/>
    </location>
</feature>
<evidence type="ECO:0000313" key="3">
    <source>
        <dbReference type="Proteomes" id="UP000018201"/>
    </source>
</evidence>
<protein>
    <submittedName>
        <fullName evidence="2">Uncharacterized protein</fullName>
    </submittedName>
</protein>
<keyword evidence="3" id="KW-1185">Reference proteome</keyword>
<name>U6G3J6_9EIME</name>
<sequence>MVVHWGYSGSWLGKLLDAPTGAGEATQPGQEGADNADKVVGGDGVSFQGKYRGKNVGLTKPLIIAIALIVVSGARYIMSKSSPSHLRMPQLLLDDASVQQYLIEFNEAAENMKEAWGTSDVIIRDAFQLHFSPSLEDGKALFADPLAIISDHVDKMQKCKVPPHSSVKARKEFVQHLHLLRNICRAVTLRLHELMWMMQVSDHKKVPIPVPGYDQPYVYSPREEAGGKIGRRSTAAQFLNYAELFGGDKTQKVDEELSSSLLFLTAIADKHESCNFVARYYFERFLEPFGEEGVSHASRSAAKHHIPYTGKVFRSGKLAEAAAPLLRESGKGKDYAYVRKIYSIADDWTDQRVLAATKLQEEENTRNFQARLNIKREQMRVLLKEGLPRDDLAMAVLFLL</sequence>
<dbReference type="VEuPathDB" id="ToxoDB:EPH_0000820"/>
<gene>
    <name evidence="2" type="ORF">EPH_0000820</name>
</gene>
<keyword evidence="1" id="KW-1133">Transmembrane helix</keyword>
<dbReference type="EMBL" id="HG689089">
    <property type="protein sequence ID" value="CDI73878.1"/>
    <property type="molecule type" value="Genomic_DNA"/>
</dbReference>
<dbReference type="OrthoDB" id="347425at2759"/>
<evidence type="ECO:0000313" key="2">
    <source>
        <dbReference type="EMBL" id="CDI73878.1"/>
    </source>
</evidence>
<keyword evidence="1" id="KW-0472">Membrane</keyword>
<dbReference type="Proteomes" id="UP000018201">
    <property type="component" value="Unassembled WGS sequence"/>
</dbReference>
<reference evidence="2" key="1">
    <citation type="submission" date="2013-10" db="EMBL/GenBank/DDBJ databases">
        <title>Genomic analysis of the causative agents of coccidiosis in chickens.</title>
        <authorList>
            <person name="Reid A.J."/>
            <person name="Blake D."/>
            <person name="Billington K."/>
            <person name="Browne H."/>
            <person name="Dunn M."/>
            <person name="Hung S."/>
            <person name="Kawahara F."/>
            <person name="Miranda-Saavedra D."/>
            <person name="Mourier T."/>
            <person name="Nagra H."/>
            <person name="Otto T.D."/>
            <person name="Rawlings N."/>
            <person name="Sanchez A."/>
            <person name="Sanders M."/>
            <person name="Subramaniam C."/>
            <person name="Tay Y."/>
            <person name="Dear P."/>
            <person name="Doerig C."/>
            <person name="Gruber A."/>
            <person name="Parkinson J."/>
            <person name="Shirley M."/>
            <person name="Wan K.L."/>
            <person name="Berriman M."/>
            <person name="Tomley F."/>
            <person name="Pain A."/>
        </authorList>
    </citation>
    <scope>NUCLEOTIDE SEQUENCE [LARGE SCALE GENOMIC DNA]</scope>
    <source>
        <strain evidence="2">Houghton</strain>
    </source>
</reference>
<dbReference type="AlphaFoldDB" id="U6G3J6"/>